<feature type="domain" description="Isopenicillin N synthase-like Fe(2+) 2OG dioxygenase" evidence="2">
    <location>
        <begin position="214"/>
        <end position="290"/>
    </location>
</feature>
<dbReference type="Proteomes" id="UP000053617">
    <property type="component" value="Unassembled WGS sequence"/>
</dbReference>
<evidence type="ECO:0000313" key="5">
    <source>
        <dbReference type="Proteomes" id="UP000053617"/>
    </source>
</evidence>
<name>A0A0D2GP11_9EURO</name>
<evidence type="ECO:0008006" key="6">
    <source>
        <dbReference type="Google" id="ProtNLM"/>
    </source>
</evidence>
<dbReference type="PRINTS" id="PR00682">
    <property type="entry name" value="IPNSYNTHASE"/>
</dbReference>
<dbReference type="InterPro" id="IPR044861">
    <property type="entry name" value="IPNS-like_FE2OG_OXY"/>
</dbReference>
<comment type="similarity">
    <text evidence="1">Belongs to the iron/ascorbate-dependent oxidoreductase family.</text>
</comment>
<protein>
    <recommendedName>
        <fullName evidence="6">Fe2OG dioxygenase domain-containing protein</fullName>
    </recommendedName>
</protein>
<dbReference type="InterPro" id="IPR050231">
    <property type="entry name" value="Iron_ascorbate_oxido_reductase"/>
</dbReference>
<dbReference type="AlphaFoldDB" id="A0A0D2GP11"/>
<dbReference type="Pfam" id="PF14226">
    <property type="entry name" value="DIOX_N"/>
    <property type="match status" value="1"/>
</dbReference>
<feature type="domain" description="Non-haem dioxygenase N-terminal" evidence="3">
    <location>
        <begin position="31"/>
        <end position="136"/>
    </location>
</feature>
<gene>
    <name evidence="4" type="ORF">Z518_10985</name>
</gene>
<dbReference type="PANTHER" id="PTHR47990">
    <property type="entry name" value="2-OXOGLUTARATE (2OG) AND FE(II)-DEPENDENT OXYGENASE SUPERFAMILY PROTEIN-RELATED"/>
    <property type="match status" value="1"/>
</dbReference>
<evidence type="ECO:0000256" key="1">
    <source>
        <dbReference type="ARBA" id="ARBA00008056"/>
    </source>
</evidence>
<keyword evidence="5" id="KW-1185">Reference proteome</keyword>
<evidence type="ECO:0000259" key="2">
    <source>
        <dbReference type="Pfam" id="PF03171"/>
    </source>
</evidence>
<evidence type="ECO:0000259" key="3">
    <source>
        <dbReference type="Pfam" id="PF14226"/>
    </source>
</evidence>
<organism evidence="4 5">
    <name type="scientific">Rhinocladiella mackenziei CBS 650.93</name>
    <dbReference type="NCBI Taxonomy" id="1442369"/>
    <lineage>
        <taxon>Eukaryota</taxon>
        <taxon>Fungi</taxon>
        <taxon>Dikarya</taxon>
        <taxon>Ascomycota</taxon>
        <taxon>Pezizomycotina</taxon>
        <taxon>Eurotiomycetes</taxon>
        <taxon>Chaetothyriomycetidae</taxon>
        <taxon>Chaetothyriales</taxon>
        <taxon>Herpotrichiellaceae</taxon>
        <taxon>Rhinocladiella</taxon>
    </lineage>
</organism>
<proteinExistence type="inferred from homology"/>
<dbReference type="Pfam" id="PF03171">
    <property type="entry name" value="2OG-FeII_Oxy"/>
    <property type="match status" value="1"/>
</dbReference>
<dbReference type="InterPro" id="IPR027443">
    <property type="entry name" value="IPNS-like_sf"/>
</dbReference>
<accession>A0A0D2GP11</accession>
<dbReference type="EMBL" id="KN847484">
    <property type="protein sequence ID" value="KIX00058.1"/>
    <property type="molecule type" value="Genomic_DNA"/>
</dbReference>
<sequence>MPSTVTKPELEHFVPVKPTSEPLEYAKLVTLDLSTYENGPDARKKLAEELKHAMRTQGSFVVVNHGISIEQIDRQVDIGYHVLTKTPLEEKQRLEGKMKQEGSYQGFKLRNYWQIDQGVKDQIEQYNWNRDLTLREHPSTFTPFKDEIQELNEHVHKVILFRLLTLFAISLDLPEDFFVYLHKYEVHDDSWFRYMMYFHSHKAEDMEKTGGVWLKGHCDFGSITMLFSQPMASLQLMDHFTGKWQWVPYVPGAIVVNAGEMMEWWTGGYYKATIHRVCQPPADQRNQDRCGLFSFVVPNDDVKINTLLEESSVLREAGVERKFEPFGTAFRRLRVQLIGEILCPAEYSSITANMLPYTVQQYIMGSDPRTI</sequence>
<dbReference type="GeneID" id="25299056"/>
<dbReference type="OrthoDB" id="406156at2759"/>
<dbReference type="InterPro" id="IPR026992">
    <property type="entry name" value="DIOX_N"/>
</dbReference>
<dbReference type="SUPFAM" id="SSF51197">
    <property type="entry name" value="Clavaminate synthase-like"/>
    <property type="match status" value="1"/>
</dbReference>
<dbReference type="HOGENOM" id="CLU_010119_10_0_1"/>
<dbReference type="RefSeq" id="XP_013266948.1">
    <property type="nucleotide sequence ID" value="XM_013411494.1"/>
</dbReference>
<dbReference type="Gene3D" id="2.60.120.330">
    <property type="entry name" value="B-lactam Antibiotic, Isopenicillin N Synthase, Chain"/>
    <property type="match status" value="1"/>
</dbReference>
<evidence type="ECO:0000313" key="4">
    <source>
        <dbReference type="EMBL" id="KIX00058.1"/>
    </source>
</evidence>
<dbReference type="STRING" id="1442369.A0A0D2GP11"/>
<dbReference type="VEuPathDB" id="FungiDB:Z518_10985"/>
<reference evidence="4 5" key="1">
    <citation type="submission" date="2015-01" db="EMBL/GenBank/DDBJ databases">
        <title>The Genome Sequence of Rhinocladiella mackenzie CBS 650.93.</title>
        <authorList>
            <consortium name="The Broad Institute Genomics Platform"/>
            <person name="Cuomo C."/>
            <person name="de Hoog S."/>
            <person name="Gorbushina A."/>
            <person name="Stielow B."/>
            <person name="Teixiera M."/>
            <person name="Abouelleil A."/>
            <person name="Chapman S.B."/>
            <person name="Priest M."/>
            <person name="Young S.K."/>
            <person name="Wortman J."/>
            <person name="Nusbaum C."/>
            <person name="Birren B."/>
        </authorList>
    </citation>
    <scope>NUCLEOTIDE SEQUENCE [LARGE SCALE GENOMIC DNA]</scope>
    <source>
        <strain evidence="4 5">CBS 650.93</strain>
    </source>
</reference>